<keyword evidence="2" id="KW-1185">Reference proteome</keyword>
<protein>
    <submittedName>
        <fullName evidence="1">Uncharacterized protein</fullName>
    </submittedName>
</protein>
<evidence type="ECO:0000313" key="1">
    <source>
        <dbReference type="EMBL" id="CDX21390.1"/>
    </source>
</evidence>
<proteinExistence type="predicted"/>
<dbReference type="Proteomes" id="UP000045285">
    <property type="component" value="Unassembled WGS sequence"/>
</dbReference>
<organism evidence="1 2">
    <name type="scientific">Mesorhizobium plurifarium</name>
    <dbReference type="NCBI Taxonomy" id="69974"/>
    <lineage>
        <taxon>Bacteria</taxon>
        <taxon>Pseudomonadati</taxon>
        <taxon>Pseudomonadota</taxon>
        <taxon>Alphaproteobacteria</taxon>
        <taxon>Hyphomicrobiales</taxon>
        <taxon>Phyllobacteriaceae</taxon>
        <taxon>Mesorhizobium</taxon>
    </lineage>
</organism>
<evidence type="ECO:0000313" key="2">
    <source>
        <dbReference type="Proteomes" id="UP000045285"/>
    </source>
</evidence>
<gene>
    <name evidence="1" type="ORF">MPL3356_350090</name>
</gene>
<sequence length="100" mass="11858">MKRSEGNFHMATTARTLYADKLFKPATIAATIDVRAKNGYRQYRVVQQLPFDLSETAAARALEEWLDQEQFHYIWRETYLEHDALRPVFGFKYPELEISW</sequence>
<reference evidence="2" key="1">
    <citation type="submission" date="2014-08" db="EMBL/GenBank/DDBJ databases">
        <authorList>
            <person name="Moulin L."/>
        </authorList>
    </citation>
    <scope>NUCLEOTIDE SEQUENCE [LARGE SCALE GENOMIC DNA]</scope>
</reference>
<name>A0A090E2U3_MESPL</name>
<accession>A0A090E2U3</accession>
<dbReference type="AlphaFoldDB" id="A0A090E2U3"/>
<dbReference type="EMBL" id="CCMZ01000029">
    <property type="protein sequence ID" value="CDX21390.1"/>
    <property type="molecule type" value="Genomic_DNA"/>
</dbReference>